<dbReference type="InterPro" id="IPR031311">
    <property type="entry name" value="CHIT_BIND_RR_consensus"/>
</dbReference>
<dbReference type="Proteomes" id="UP000324222">
    <property type="component" value="Unassembled WGS sequence"/>
</dbReference>
<dbReference type="PROSITE" id="PS00233">
    <property type="entry name" value="CHIT_BIND_RR_1"/>
    <property type="match status" value="2"/>
</dbReference>
<feature type="compositionally biased region" description="Basic and acidic residues" evidence="3">
    <location>
        <begin position="80"/>
        <end position="95"/>
    </location>
</feature>
<dbReference type="InterPro" id="IPR050468">
    <property type="entry name" value="Cuticle_Struct_Prot"/>
</dbReference>
<evidence type="ECO:0000256" key="3">
    <source>
        <dbReference type="SAM" id="MobiDB-lite"/>
    </source>
</evidence>
<feature type="region of interest" description="Disordered" evidence="3">
    <location>
        <begin position="50"/>
        <end position="116"/>
    </location>
</feature>
<dbReference type="InterPro" id="IPR000618">
    <property type="entry name" value="Insect_cuticle"/>
</dbReference>
<gene>
    <name evidence="4" type="primary">CUPA3_11</name>
    <name evidence="4" type="ORF">E2C01_022306</name>
</gene>
<dbReference type="OrthoDB" id="6359117at2759"/>
<reference evidence="4 5" key="1">
    <citation type="submission" date="2019-05" db="EMBL/GenBank/DDBJ databases">
        <title>Another draft genome of Portunus trituberculatus and its Hox gene families provides insights of decapod evolution.</title>
        <authorList>
            <person name="Jeong J.-H."/>
            <person name="Song I."/>
            <person name="Kim S."/>
            <person name="Choi T."/>
            <person name="Kim D."/>
            <person name="Ryu S."/>
            <person name="Kim W."/>
        </authorList>
    </citation>
    <scope>NUCLEOTIDE SEQUENCE [LARGE SCALE GENOMIC DNA]</scope>
    <source>
        <tissue evidence="4">Muscle</tissue>
    </source>
</reference>
<accession>A0A5B7E6X8</accession>
<comment type="caution">
    <text evidence="4">The sequence shown here is derived from an EMBL/GenBank/DDBJ whole genome shotgun (WGS) entry which is preliminary data.</text>
</comment>
<dbReference type="AlphaFoldDB" id="A0A5B7E6X8"/>
<sequence>MTYLREGCVTVFYVALSKSSDQSTHEEEEEAAMISDFRRVTSLFYPSERTWDEDAGGKLGQGAAVSARGAFEEEEEEEDEGRRRKEPVEGGTEGRAHRRAHTQGRQSTPSGRHDYIRRRRKLYRHQSLSRTSSTMKLVIIAALAAAAIAAPQYTIPEPKSTYGSPAASTRDDSYEMVEVVPILRDDRVMEEDGRYSLDVETGNGITLSQSGTPEGPDGSVIKAGSYSYTAPDGTLVELKFVADENGFQPESPLLPVAPEFPHPIPQFVLDQIAFAAEEDAARARAEASEVQSYSKPAPSPSLKYGNPHDSKSPSRVTVRRLVSPRSQRCHRGAGGESKPRYCHVILAVVLAVAVAAPAPETPSYGYTPPPEPVKILKDDRTQGYDGRYTVAVEAENGIVLSESGSPDGPEGAIVASGQFSYTAPDGTPVVVKFVADENGFQPESDLLPVAPEFPHPIPQFVLDQIAKAAQEDAAQTQYGTTTPAYGR</sequence>
<protein>
    <submittedName>
        <fullName evidence="4">Cuticle protein AM1199</fullName>
    </submittedName>
</protein>
<evidence type="ECO:0000313" key="5">
    <source>
        <dbReference type="Proteomes" id="UP000324222"/>
    </source>
</evidence>
<evidence type="ECO:0000313" key="4">
    <source>
        <dbReference type="EMBL" id="MPC29087.1"/>
    </source>
</evidence>
<dbReference type="PROSITE" id="PS51155">
    <property type="entry name" value="CHIT_BIND_RR_2"/>
    <property type="match status" value="2"/>
</dbReference>
<dbReference type="PANTHER" id="PTHR10380:SF173">
    <property type="entry name" value="CUTICULAR PROTEIN 47EF, ISOFORM C-RELATED"/>
    <property type="match status" value="1"/>
</dbReference>
<keyword evidence="5" id="KW-1185">Reference proteome</keyword>
<evidence type="ECO:0000256" key="2">
    <source>
        <dbReference type="PROSITE-ProRule" id="PRU00497"/>
    </source>
</evidence>
<name>A0A5B7E6X8_PORTR</name>
<feature type="region of interest" description="Disordered" evidence="3">
    <location>
        <begin position="283"/>
        <end position="336"/>
    </location>
</feature>
<organism evidence="4 5">
    <name type="scientific">Portunus trituberculatus</name>
    <name type="common">Swimming crab</name>
    <name type="synonym">Neptunus trituberculatus</name>
    <dbReference type="NCBI Taxonomy" id="210409"/>
    <lineage>
        <taxon>Eukaryota</taxon>
        <taxon>Metazoa</taxon>
        <taxon>Ecdysozoa</taxon>
        <taxon>Arthropoda</taxon>
        <taxon>Crustacea</taxon>
        <taxon>Multicrustacea</taxon>
        <taxon>Malacostraca</taxon>
        <taxon>Eumalacostraca</taxon>
        <taxon>Eucarida</taxon>
        <taxon>Decapoda</taxon>
        <taxon>Pleocyemata</taxon>
        <taxon>Brachyura</taxon>
        <taxon>Eubrachyura</taxon>
        <taxon>Portunoidea</taxon>
        <taxon>Portunidae</taxon>
        <taxon>Portuninae</taxon>
        <taxon>Portunus</taxon>
    </lineage>
</organism>
<dbReference type="PANTHER" id="PTHR10380">
    <property type="entry name" value="CUTICLE PROTEIN"/>
    <property type="match status" value="1"/>
</dbReference>
<dbReference type="EMBL" id="VSRR010002013">
    <property type="protein sequence ID" value="MPC29087.1"/>
    <property type="molecule type" value="Genomic_DNA"/>
</dbReference>
<proteinExistence type="predicted"/>
<dbReference type="Pfam" id="PF00379">
    <property type="entry name" value="Chitin_bind_4"/>
    <property type="match status" value="2"/>
</dbReference>
<evidence type="ECO:0000256" key="1">
    <source>
        <dbReference type="ARBA" id="ARBA00022460"/>
    </source>
</evidence>
<dbReference type="GO" id="GO:0008010">
    <property type="term" value="F:structural constituent of chitin-based larval cuticle"/>
    <property type="evidence" value="ECO:0007669"/>
    <property type="project" value="TreeGrafter"/>
</dbReference>
<dbReference type="GO" id="GO:0062129">
    <property type="term" value="C:chitin-based extracellular matrix"/>
    <property type="evidence" value="ECO:0007669"/>
    <property type="project" value="TreeGrafter"/>
</dbReference>
<keyword evidence="1 2" id="KW-0193">Cuticle</keyword>